<dbReference type="KEGG" id="egm:AYC65_00815"/>
<keyword evidence="1" id="KW-1133">Transmembrane helix</keyword>
<dbReference type="AlphaFoldDB" id="A0A7T7UVM3"/>
<gene>
    <name evidence="2" type="ORF">I6H88_11305</name>
</gene>
<organism evidence="2 3">
    <name type="scientific">Elizabethkingia bruuniana</name>
    <dbReference type="NCBI Taxonomy" id="1756149"/>
    <lineage>
        <taxon>Bacteria</taxon>
        <taxon>Pseudomonadati</taxon>
        <taxon>Bacteroidota</taxon>
        <taxon>Flavobacteriia</taxon>
        <taxon>Flavobacteriales</taxon>
        <taxon>Weeksellaceae</taxon>
        <taxon>Elizabethkingia</taxon>
    </lineage>
</organism>
<accession>A0A7T7UVM3</accession>
<dbReference type="EMBL" id="CP067018">
    <property type="protein sequence ID" value="QQN57049.1"/>
    <property type="molecule type" value="Genomic_DNA"/>
</dbReference>
<evidence type="ECO:0000313" key="2">
    <source>
        <dbReference type="EMBL" id="QQN57049.1"/>
    </source>
</evidence>
<keyword evidence="1" id="KW-0812">Transmembrane</keyword>
<keyword evidence="1" id="KW-0472">Membrane</keyword>
<reference evidence="2 3" key="1">
    <citation type="submission" date="2020-12" db="EMBL/GenBank/DDBJ databases">
        <title>FDA dAtabase for Regulatory Grade micrObial Sequences (FDA-ARGOS): Supporting development and validation of Infectious Disease Dx tests.</title>
        <authorList>
            <person name="Kerrigan L."/>
            <person name="Long C."/>
            <person name="Tallon L."/>
            <person name="Sadzewicz L."/>
            <person name="Zhao X."/>
            <person name="Boylan J."/>
            <person name="Ott S."/>
            <person name="Bowen H."/>
            <person name="Vavikolanu K."/>
            <person name="Mehta A."/>
            <person name="Aluvathingal J."/>
            <person name="Nadendla S."/>
            <person name="Yan Y."/>
            <person name="Sichtig H."/>
        </authorList>
    </citation>
    <scope>NUCLEOTIDE SEQUENCE [LARGE SCALE GENOMIC DNA]</scope>
    <source>
        <strain evidence="2 3">FDAARGOS_1031</strain>
    </source>
</reference>
<dbReference type="Proteomes" id="UP000595426">
    <property type="component" value="Chromosome"/>
</dbReference>
<evidence type="ECO:0000313" key="3">
    <source>
        <dbReference type="Proteomes" id="UP000595426"/>
    </source>
</evidence>
<protein>
    <recommendedName>
        <fullName evidence="4">Glycosyl transferase family 11</fullName>
    </recommendedName>
</protein>
<evidence type="ECO:0000256" key="1">
    <source>
        <dbReference type="SAM" id="Phobius"/>
    </source>
</evidence>
<dbReference type="GeneID" id="93131422"/>
<feature type="transmembrane region" description="Helical" evidence="1">
    <location>
        <begin position="72"/>
        <end position="90"/>
    </location>
</feature>
<proteinExistence type="predicted"/>
<sequence>MKKIWLMGGFGNVLFQILAYNIIKKKGNTDISYITTLTERNFITKTIKWSIHQKLYVDLITDSQIKKVSNSYAFFAVLIGFISKFSGIFFKFSTFYINKKNLDNTKLSTNIFGYFQEKSFLNNHRDDLQSLGSVIKNKYQLDTQYKIVVHYRKGDSGWAAMHGKYYESIREMLKNESGKIYIVTDSYEDAKIFFSEIEGIQILNSANAIEDFRTMVSSEKLYCAPSTFSWWAAHTLDNDSIVVAPQFLEDDLGMYVKGHCILI</sequence>
<keyword evidence="3" id="KW-1185">Reference proteome</keyword>
<dbReference type="RefSeq" id="WP_034870777.1">
    <property type="nucleotide sequence ID" value="NZ_CBCSDR010000007.1"/>
</dbReference>
<name>A0A7T7UVM3_9FLAO</name>
<dbReference type="OrthoDB" id="9794601at2"/>
<evidence type="ECO:0008006" key="4">
    <source>
        <dbReference type="Google" id="ProtNLM"/>
    </source>
</evidence>